<feature type="transmembrane region" description="Helical" evidence="2">
    <location>
        <begin position="30"/>
        <end position="49"/>
    </location>
</feature>
<reference evidence="3 4" key="1">
    <citation type="submission" date="2016-10" db="EMBL/GenBank/DDBJ databases">
        <authorList>
            <person name="de Groot N.N."/>
        </authorList>
    </citation>
    <scope>NUCLEOTIDE SEQUENCE [LARGE SCALE GENOMIC DNA]</scope>
    <source>
        <strain evidence="3 4">CGMCC 4.5727</strain>
    </source>
</reference>
<keyword evidence="4" id="KW-1185">Reference proteome</keyword>
<proteinExistence type="predicted"/>
<keyword evidence="2" id="KW-0472">Membrane</keyword>
<dbReference type="EMBL" id="FNFF01000001">
    <property type="protein sequence ID" value="SDJ58231.1"/>
    <property type="molecule type" value="Genomic_DNA"/>
</dbReference>
<feature type="region of interest" description="Disordered" evidence="1">
    <location>
        <begin position="1"/>
        <end position="21"/>
    </location>
</feature>
<accession>A0A1G8UWQ6</accession>
<protein>
    <recommendedName>
        <fullName evidence="5">Sugar kinase</fullName>
    </recommendedName>
</protein>
<dbReference type="AlphaFoldDB" id="A0A1G8UWQ6"/>
<feature type="region of interest" description="Disordered" evidence="1">
    <location>
        <begin position="147"/>
        <end position="193"/>
    </location>
</feature>
<dbReference type="OrthoDB" id="4305709at2"/>
<organism evidence="3 4">
    <name type="scientific">Streptomyces indicus</name>
    <dbReference type="NCBI Taxonomy" id="417292"/>
    <lineage>
        <taxon>Bacteria</taxon>
        <taxon>Bacillati</taxon>
        <taxon>Actinomycetota</taxon>
        <taxon>Actinomycetes</taxon>
        <taxon>Kitasatosporales</taxon>
        <taxon>Streptomycetaceae</taxon>
        <taxon>Streptomyces</taxon>
    </lineage>
</organism>
<evidence type="ECO:0008006" key="5">
    <source>
        <dbReference type="Google" id="ProtNLM"/>
    </source>
</evidence>
<evidence type="ECO:0000313" key="3">
    <source>
        <dbReference type="EMBL" id="SDJ58231.1"/>
    </source>
</evidence>
<evidence type="ECO:0000256" key="2">
    <source>
        <dbReference type="SAM" id="Phobius"/>
    </source>
</evidence>
<keyword evidence="2" id="KW-1133">Transmembrane helix</keyword>
<dbReference type="RefSeq" id="WP_093607470.1">
    <property type="nucleotide sequence ID" value="NZ_FNFF01000001.1"/>
</dbReference>
<evidence type="ECO:0000256" key="1">
    <source>
        <dbReference type="SAM" id="MobiDB-lite"/>
    </source>
</evidence>
<dbReference type="STRING" id="417292.SAMN05421806_1011113"/>
<gene>
    <name evidence="3" type="ORF">SAMN05421806_1011113</name>
</gene>
<evidence type="ECO:0000313" key="4">
    <source>
        <dbReference type="Proteomes" id="UP000199155"/>
    </source>
</evidence>
<name>A0A1G8UWQ6_9ACTN</name>
<dbReference type="Proteomes" id="UP000199155">
    <property type="component" value="Unassembled WGS sequence"/>
</dbReference>
<sequence length="193" mass="22060">MPSVPRQSPPPDEPPRRPEEDRRHMIRRRWLTAIIIVLLIGVPAGYLAISAGQSRDSGRDKEARYSATGLTEGWPTRLQRRIYEVWLPWDAAKTAYYETNNWRTSRLYVQFETTPYGLKRFLAKLDRKPSDLEAGEITISERDQGVAGWDFSAPGQWSGLTHKQKDPRPTQDVVVDSADPERPRVYVVSTATP</sequence>
<keyword evidence="2" id="KW-0812">Transmembrane</keyword>